<feature type="domain" description="PKD" evidence="7">
    <location>
        <begin position="1037"/>
        <end position="1090"/>
    </location>
</feature>
<dbReference type="InterPro" id="IPR026341">
    <property type="entry name" value="T9SS_type_B"/>
</dbReference>
<feature type="domain" description="PKD" evidence="7">
    <location>
        <begin position="1106"/>
        <end position="1192"/>
    </location>
</feature>
<feature type="signal peptide" evidence="6">
    <location>
        <begin position="1"/>
        <end position="22"/>
    </location>
</feature>
<keyword evidence="6" id="KW-0732">Signal</keyword>
<sequence>MKKLIAFLLLTGIFLAPRSTHAQDFSNKGKEFWLAYSYHVGMAGGAGNQPVMTLYLTADETTTYTVEIFGVTTVATGTITAGQVASVSISTAYAINDEGAFSNRAIRVTSAKPIVMYSYITRSAASAATLCLPVPVLGREYMAASFTQSSNEAASNSFVTIVGIEDNTTVEIKPSTATKNGWAAGSTNVITLNKGQIYQILGFASNSGSGGIFTGNDLSGTTVRSIASASGGCKRLAVFSGTGKIRIPPNNSAGTCNGTSDNLYQQLYPIASWGKKYLTVPSKNNPFNYYRVFRNDPNTNVFVNGALVNPALFVNNVYTLPLSNATNLIEADQPISVAQYFTSQGCNGNSNAQPYDPDMIMLNPVEQNINKVTLVNSNLFAGSSAAYPHQHHIHVIMRNGGTGISSFTFDGTPVPASFWTVHPRDPNYSYIYLADINGGNTLTQGFHRLASDSGFNALAYGYANAESYGYSAGANVKDLYQFASIRNANATVNFPSTCRNTPFKLSMTFPYAPTQISWLFNGLFADVTVNSPVADSVYVVNGKTLYRYSLPGSYSVPNVGTYPVRILALNPTSDGCGGEQEINYDLVVLERPTSDFNFVTNGCATDAVTFQDASNPQGRPISTYSWVFGNAGNSAQANPSFTFPGPGAYEVKHSVITDIGCLSDTVTKTVTLSQPPVAGFTVAAPYCAGRPLTFTDNSQGSGGTITKWTWNFGDGNPPVETNSGAAQVRTYSTPGSYTVTLTVETASGCRSIAFSQTININPNPVAGFTFGSACLPAGSLTFTNNSTVTGSTLSYQWNFGVPGATSTDANPTYGYTTAGPFQVSLLAVSAAGCRDSITQTVNTVYAKPVATITAPAGTNRFCIGAPISFTGSGTAPGSTVSEWHWNFGDGNVATTQSPSKTYSAAGSYRVKFWIRSAAGCTSDTAYYDVIVDPQPRASFTVSALRCAGDTVYLQSNSVTNTADPSFTTYAWTVNGGALPAPHGELYKYVPGAAGTFVFGLTATTATGCADDTTVSVTIHPKPVPDFTLPNVCLPSGSATFTNTSTVSPASAMTYAWTFGDGGTSSATNPTHVYTSAGPFNVTLTATTAQGCKEDTLKALTTVYAEPQAGFTASAPEVCLGASFTFTDASTAPGSTVTSWAWTFDDGTTSTEQNPTKTFATPGSHTVTLRITSAAGCASAVFTGTVFVNALPTAAFTLPPVRCSTRDLTFTDASVANSGVLQSWTWDLGEGSAPRTGQGPIVHAYAAPGTYPVTLRVTTDKGCAKDYTESILVSPRPQPGFVVPQNCLADPFSPFTDTSKVAAPDVISTWNWNFGDAGSTPANNVSTLQNPQHRYTAVGPYDVRLIVGTDRGCTDTLVQQVMISGTQPVPVLRILNNEFCSTDSLRIKDSSWVDVGNVVKLEIYWDAADPSSVETILNPVRGAIYSHKYPDFYNPGSRNYTVRIVAYSGTTCAIEASAVAQVKAIPELRFDALTGVCMNVPSFEITGARSLNEASVSGTGVFTVNGAPMGPRFNPASTGPGVHTVRYTYNGNNGCSAFLERTIDVFGVPTVTAGPDRFILQGGVDSLLGSGNGNGLSYLWTPAAGLNNPALPRPLATPAEDITYTLTVTSADGCTASDAVFVKVLKAPQIPNVFTPNGDGTNDRWEIQYLESYPGATVEVYNRYGQLVYRSVNYTRAWDGTMNGKELPVGTYYYLINPKNGRKQLSGFVDLIR</sequence>
<dbReference type="Gene3D" id="2.60.40.10">
    <property type="entry name" value="Immunoglobulins"/>
    <property type="match status" value="9"/>
</dbReference>
<dbReference type="SMART" id="SM00089">
    <property type="entry name" value="PKD"/>
    <property type="match status" value="8"/>
</dbReference>
<evidence type="ECO:0000256" key="3">
    <source>
        <dbReference type="ARBA" id="ARBA00022737"/>
    </source>
</evidence>
<keyword evidence="3" id="KW-0677">Repeat</keyword>
<dbReference type="InterPro" id="IPR013783">
    <property type="entry name" value="Ig-like_fold"/>
</dbReference>
<dbReference type="PANTHER" id="PTHR46730:SF4">
    <property type="entry name" value="POLYCYSTIC KIDNEY DISEASE PROTEIN 1-LIKE 1"/>
    <property type="match status" value="1"/>
</dbReference>
<evidence type="ECO:0000313" key="9">
    <source>
        <dbReference type="Proteomes" id="UP001501725"/>
    </source>
</evidence>
<dbReference type="Proteomes" id="UP001501725">
    <property type="component" value="Unassembled WGS sequence"/>
</dbReference>
<evidence type="ECO:0000313" key="8">
    <source>
        <dbReference type="EMBL" id="GAA4331190.1"/>
    </source>
</evidence>
<dbReference type="Pfam" id="PF18911">
    <property type="entry name" value="PKD_4"/>
    <property type="match status" value="8"/>
</dbReference>
<evidence type="ECO:0000256" key="6">
    <source>
        <dbReference type="SAM" id="SignalP"/>
    </source>
</evidence>
<organism evidence="8 9">
    <name type="scientific">Flaviaesturariibacter amylovorans</name>
    <dbReference type="NCBI Taxonomy" id="1084520"/>
    <lineage>
        <taxon>Bacteria</taxon>
        <taxon>Pseudomonadati</taxon>
        <taxon>Bacteroidota</taxon>
        <taxon>Chitinophagia</taxon>
        <taxon>Chitinophagales</taxon>
        <taxon>Chitinophagaceae</taxon>
        <taxon>Flaviaestuariibacter</taxon>
    </lineage>
</organism>
<dbReference type="Pfam" id="PF17517">
    <property type="entry name" value="IgGFc_binding"/>
    <property type="match status" value="1"/>
</dbReference>
<name>A0ABP8GY55_9BACT</name>
<evidence type="ECO:0000256" key="4">
    <source>
        <dbReference type="ARBA" id="ARBA00022989"/>
    </source>
</evidence>
<feature type="domain" description="PKD" evidence="7">
    <location>
        <begin position="1190"/>
        <end position="1272"/>
    </location>
</feature>
<dbReference type="PROSITE" id="PS50093">
    <property type="entry name" value="PKD"/>
    <property type="match status" value="8"/>
</dbReference>
<dbReference type="InterPro" id="IPR000601">
    <property type="entry name" value="PKD_dom"/>
</dbReference>
<keyword evidence="2" id="KW-0812">Transmembrane</keyword>
<dbReference type="Pfam" id="PF13585">
    <property type="entry name" value="CHU_C"/>
    <property type="match status" value="1"/>
</dbReference>
<reference evidence="9" key="1">
    <citation type="journal article" date="2019" name="Int. J. Syst. Evol. Microbiol.">
        <title>The Global Catalogue of Microorganisms (GCM) 10K type strain sequencing project: providing services to taxonomists for standard genome sequencing and annotation.</title>
        <authorList>
            <consortium name="The Broad Institute Genomics Platform"/>
            <consortium name="The Broad Institute Genome Sequencing Center for Infectious Disease"/>
            <person name="Wu L."/>
            <person name="Ma J."/>
        </authorList>
    </citation>
    <scope>NUCLEOTIDE SEQUENCE [LARGE SCALE GENOMIC DNA]</scope>
    <source>
        <strain evidence="9">JCM 17919</strain>
    </source>
</reference>
<dbReference type="NCBIfam" id="TIGR04131">
    <property type="entry name" value="Bac_Flav_CTERM"/>
    <property type="match status" value="1"/>
</dbReference>
<protein>
    <recommendedName>
        <fullName evidence="7">PKD domain-containing protein</fullName>
    </recommendedName>
</protein>
<dbReference type="InterPro" id="IPR022409">
    <property type="entry name" value="PKD/Chitinase_dom"/>
</dbReference>
<feature type="domain" description="PKD" evidence="7">
    <location>
        <begin position="865"/>
        <end position="931"/>
    </location>
</feature>
<evidence type="ECO:0000256" key="5">
    <source>
        <dbReference type="ARBA" id="ARBA00023136"/>
    </source>
</evidence>
<dbReference type="RefSeq" id="WP_345255838.1">
    <property type="nucleotide sequence ID" value="NZ_BAABGY010000007.1"/>
</dbReference>
<feature type="chain" id="PRO_5047440253" description="PKD domain-containing protein" evidence="6">
    <location>
        <begin position="23"/>
        <end position="1712"/>
    </location>
</feature>
<accession>A0ABP8GY55</accession>
<dbReference type="EMBL" id="BAABGY010000007">
    <property type="protein sequence ID" value="GAA4331190.1"/>
    <property type="molecule type" value="Genomic_DNA"/>
</dbReference>
<feature type="domain" description="PKD" evidence="7">
    <location>
        <begin position="1303"/>
        <end position="1362"/>
    </location>
</feature>
<evidence type="ECO:0000256" key="1">
    <source>
        <dbReference type="ARBA" id="ARBA00004141"/>
    </source>
</evidence>
<keyword evidence="4" id="KW-1133">Transmembrane helix</keyword>
<feature type="domain" description="PKD" evidence="7">
    <location>
        <begin position="675"/>
        <end position="748"/>
    </location>
</feature>
<keyword evidence="9" id="KW-1185">Reference proteome</keyword>
<feature type="domain" description="PKD" evidence="7">
    <location>
        <begin position="789"/>
        <end position="841"/>
    </location>
</feature>
<comment type="caution">
    <text evidence="8">The sequence shown here is derived from an EMBL/GenBank/DDBJ whole genome shotgun (WGS) entry which is preliminary data.</text>
</comment>
<keyword evidence="5" id="KW-0472">Membrane</keyword>
<evidence type="ECO:0000256" key="2">
    <source>
        <dbReference type="ARBA" id="ARBA00022692"/>
    </source>
</evidence>
<proteinExistence type="predicted"/>
<gene>
    <name evidence="8" type="ORF">GCM10023184_22780</name>
</gene>
<dbReference type="CDD" id="cd00146">
    <property type="entry name" value="PKD"/>
    <property type="match status" value="7"/>
</dbReference>
<feature type="domain" description="PKD" evidence="7">
    <location>
        <begin position="618"/>
        <end position="677"/>
    </location>
</feature>
<dbReference type="InterPro" id="IPR035986">
    <property type="entry name" value="PKD_dom_sf"/>
</dbReference>
<dbReference type="PANTHER" id="PTHR46730">
    <property type="entry name" value="POLYCYSTIN-1"/>
    <property type="match status" value="1"/>
</dbReference>
<dbReference type="SUPFAM" id="SSF49299">
    <property type="entry name" value="PKD domain"/>
    <property type="match status" value="8"/>
</dbReference>
<comment type="subcellular location">
    <subcellularLocation>
        <location evidence="1">Membrane</location>
        <topology evidence="1">Multi-pass membrane protein</topology>
    </subcellularLocation>
</comment>
<dbReference type="InterPro" id="IPR035234">
    <property type="entry name" value="IgGFc-bd_N"/>
</dbReference>
<evidence type="ECO:0000259" key="7">
    <source>
        <dbReference type="PROSITE" id="PS50093"/>
    </source>
</evidence>